<dbReference type="Pfam" id="PF00072">
    <property type="entry name" value="Response_reg"/>
    <property type="match status" value="1"/>
</dbReference>
<comment type="function">
    <text evidence="12">May play the central regulatory role in sporulation. It may be an element of the effector pathway responsible for the activation of sporulation genes in response to nutritional stress. Spo0A may act in concert with spo0H (a sigma factor) to control the expression of some genes that are critical to the sporulation process.</text>
</comment>
<dbReference type="InterPro" id="IPR043128">
    <property type="entry name" value="Rev_trsase/Diguanyl_cyclase"/>
</dbReference>
<dbReference type="CDD" id="cd16922">
    <property type="entry name" value="HATPase_EvgS-ArcB-TorS-like"/>
    <property type="match status" value="1"/>
</dbReference>
<feature type="domain" description="Response regulatory" evidence="17">
    <location>
        <begin position="701"/>
        <end position="817"/>
    </location>
</feature>
<keyword evidence="10" id="KW-0238">DNA-binding</keyword>
<name>A0A1G5JR49_9FIRM</name>
<dbReference type="InterPro" id="IPR036097">
    <property type="entry name" value="HisK_dim/P_sf"/>
</dbReference>
<dbReference type="PRINTS" id="PR00344">
    <property type="entry name" value="BCTRLSENSOR"/>
</dbReference>
<keyword evidence="8" id="KW-0902">Two-component regulatory system</keyword>
<comment type="catalytic activity">
    <reaction evidence="1">
        <text>ATP + protein L-histidine = ADP + protein N-phospho-L-histidine.</text>
        <dbReference type="EC" id="2.7.13.3"/>
    </reaction>
</comment>
<evidence type="ECO:0000256" key="15">
    <source>
        <dbReference type="SAM" id="Phobius"/>
    </source>
</evidence>
<feature type="modified residue" description="4-aspartylphosphate" evidence="14">
    <location>
        <position position="750"/>
    </location>
</feature>
<dbReference type="SMART" id="SM00267">
    <property type="entry name" value="GGDEF"/>
    <property type="match status" value="1"/>
</dbReference>
<evidence type="ECO:0000256" key="1">
    <source>
        <dbReference type="ARBA" id="ARBA00000085"/>
    </source>
</evidence>
<dbReference type="Pfam" id="PF00990">
    <property type="entry name" value="GGDEF"/>
    <property type="match status" value="1"/>
</dbReference>
<feature type="transmembrane region" description="Helical" evidence="15">
    <location>
        <begin position="308"/>
        <end position="328"/>
    </location>
</feature>
<protein>
    <recommendedName>
        <fullName evidence="13">Circadian input-output histidine kinase CikA</fullName>
        <ecNumber evidence="3">2.7.13.3</ecNumber>
    </recommendedName>
    <alternativeName>
        <fullName evidence="4">Stage 0 sporulation protein A homolog</fullName>
    </alternativeName>
</protein>
<evidence type="ECO:0000256" key="14">
    <source>
        <dbReference type="PROSITE-ProRule" id="PRU00169"/>
    </source>
</evidence>
<dbReference type="GO" id="GO:0000155">
    <property type="term" value="F:phosphorelay sensor kinase activity"/>
    <property type="evidence" value="ECO:0007669"/>
    <property type="project" value="InterPro"/>
</dbReference>
<feature type="transmembrane region" description="Helical" evidence="15">
    <location>
        <begin position="340"/>
        <end position="359"/>
    </location>
</feature>
<dbReference type="Pfam" id="PF07695">
    <property type="entry name" value="7TMR-DISM_7TM"/>
    <property type="match status" value="1"/>
</dbReference>
<dbReference type="InterPro" id="IPR036890">
    <property type="entry name" value="HATPase_C_sf"/>
</dbReference>
<dbReference type="GO" id="GO:0009927">
    <property type="term" value="F:histidine phosphotransfer kinase activity"/>
    <property type="evidence" value="ECO:0007669"/>
    <property type="project" value="TreeGrafter"/>
</dbReference>
<dbReference type="EMBL" id="FMUS01000021">
    <property type="protein sequence ID" value="SCY90340.1"/>
    <property type="molecule type" value="Genomic_DNA"/>
</dbReference>
<dbReference type="InterPro" id="IPR029787">
    <property type="entry name" value="Nucleotide_cyclase"/>
</dbReference>
<keyword evidence="20" id="KW-1185">Reference proteome</keyword>
<evidence type="ECO:0000259" key="17">
    <source>
        <dbReference type="PROSITE" id="PS50110"/>
    </source>
</evidence>
<evidence type="ECO:0000259" key="16">
    <source>
        <dbReference type="PROSITE" id="PS50109"/>
    </source>
</evidence>
<keyword evidence="9" id="KW-0805">Transcription regulation</keyword>
<feature type="transmembrane region" description="Helical" evidence="15">
    <location>
        <begin position="17"/>
        <end position="35"/>
    </location>
</feature>
<dbReference type="InterPro" id="IPR011623">
    <property type="entry name" value="7TMR_DISM_rcpt_extracell_dom1"/>
</dbReference>
<dbReference type="FunFam" id="1.10.287.130:FF:000001">
    <property type="entry name" value="Two-component sensor histidine kinase"/>
    <property type="match status" value="1"/>
</dbReference>
<evidence type="ECO:0000256" key="9">
    <source>
        <dbReference type="ARBA" id="ARBA00023015"/>
    </source>
</evidence>
<keyword evidence="15" id="KW-0472">Membrane</keyword>
<dbReference type="PROSITE" id="PS50109">
    <property type="entry name" value="HIS_KIN"/>
    <property type="match status" value="1"/>
</dbReference>
<evidence type="ECO:0000256" key="12">
    <source>
        <dbReference type="ARBA" id="ARBA00024867"/>
    </source>
</evidence>
<dbReference type="PROSITE" id="PS50887">
    <property type="entry name" value="GGDEF"/>
    <property type="match status" value="1"/>
</dbReference>
<evidence type="ECO:0000256" key="5">
    <source>
        <dbReference type="ARBA" id="ARBA00022553"/>
    </source>
</evidence>
<evidence type="ECO:0000256" key="6">
    <source>
        <dbReference type="ARBA" id="ARBA00022679"/>
    </source>
</evidence>
<keyword evidence="5 14" id="KW-0597">Phosphoprotein</keyword>
<proteinExistence type="inferred from homology"/>
<dbReference type="InterPro" id="IPR011006">
    <property type="entry name" value="CheY-like_superfamily"/>
</dbReference>
<organism evidence="19 20">
    <name type="scientific">Alkaliphilus peptidifermentans DSM 18978</name>
    <dbReference type="NCBI Taxonomy" id="1120976"/>
    <lineage>
        <taxon>Bacteria</taxon>
        <taxon>Bacillati</taxon>
        <taxon>Bacillota</taxon>
        <taxon>Clostridia</taxon>
        <taxon>Peptostreptococcales</taxon>
        <taxon>Natronincolaceae</taxon>
        <taxon>Alkaliphilus</taxon>
    </lineage>
</organism>
<keyword evidence="15" id="KW-0812">Transmembrane</keyword>
<sequence>MKIIFKWDEFYDIYGKHVAYLFIALCLIGVFVMFGNTKSIGNVYIPLAEEGVLNLEDWDHKKEGIVELKGEWELYYGQVLNYKDFKETNIPVMTSFINLPEEKNDYKTNQQGYSTHRLIIRTSENNDGLEMGIFIPYSIISHRLMINNEIISEAGDFLDDGEKKDGIRNRIVYLGAIEDEFEIILNLSSSYYSQIDLPIYIGDYYNLINKNTNEKLRDMFFVGALFILGLYHIILYLFLPQKKYSLFLGILCAVVAIRTAFVADTVIMSNFMNVPFSLFQFINYAGGMLGIIYIANFLYSLYEDEFPKGVYMFIKGYSLLFLIIMIVLPNHIYSKMKNINNFFLIFSLIYFAFVIFKAVKVKREGSYFMMGGISFGIIAAISDVLYVNNIDTVISFYGMNSLAIMSFAFILAIMLSKIFSNAFVSVENLSIKLMSLDKLKDEFLANTSHELRTPLNGIIGITESLLEGAAAIEIPLSVKKNLTVVSSSAKRLSNLVNDILDYSKLKHRDLQLNRKALNLNEVVDSILMVFKMSMEDKQVILSNEIPENIPDIYADEDRLQQIIYNLVGNAVKFTESGEVNVRAQAKGSFVEIIVEDTGIGIAPEEIEDIFKSFEQVDASVARQYGGTGLGLSITKQLVELHNGRIKCESEIGIGSKFTFTMPVSLEGYDKRAVTRSKLIRNHSYEKADVNMEVDNDKNKFKVLVVDDEIVNLQVLASQLILNNYNVTTALSGKKALKLISEESFDLVILDVMMPKMSGYEVCKRIREKFTLVDLPVLMLTANSQLNNVCLGFECGTNDYIIKPFEKSELLARIKTLITMKNAVKLSVIDSLTGIFNRKHLFELAELLFNEHRAEKKIMSIIMMDIDNFKILNDKYGHGIGDMILKDIVTRCQEVLRPTDTIGRYGGEEFTVILPNTEIEIAHKIAERIRKNVSAKPIKIGEENEEIVTLSLGIGESNSTNKSVLDIFYEADKALYKAKSSGKNKVTTYQ</sequence>
<dbReference type="FunFam" id="3.40.50.2300:FF:000001">
    <property type="entry name" value="DNA-binding response regulator PhoB"/>
    <property type="match status" value="1"/>
</dbReference>
<dbReference type="GO" id="GO:0005886">
    <property type="term" value="C:plasma membrane"/>
    <property type="evidence" value="ECO:0007669"/>
    <property type="project" value="TreeGrafter"/>
</dbReference>
<dbReference type="InterPro" id="IPR003661">
    <property type="entry name" value="HisK_dim/P_dom"/>
</dbReference>
<evidence type="ECO:0000256" key="13">
    <source>
        <dbReference type="ARBA" id="ARBA00074306"/>
    </source>
</evidence>
<evidence type="ECO:0000256" key="8">
    <source>
        <dbReference type="ARBA" id="ARBA00023012"/>
    </source>
</evidence>
<keyword evidence="11" id="KW-0804">Transcription</keyword>
<evidence type="ECO:0000256" key="7">
    <source>
        <dbReference type="ARBA" id="ARBA00022777"/>
    </source>
</evidence>
<feature type="domain" description="Histidine kinase" evidence="16">
    <location>
        <begin position="446"/>
        <end position="665"/>
    </location>
</feature>
<dbReference type="InterPro" id="IPR001789">
    <property type="entry name" value="Sig_transdc_resp-reg_receiver"/>
</dbReference>
<dbReference type="OrthoDB" id="9809348at2"/>
<dbReference type="InterPro" id="IPR005467">
    <property type="entry name" value="His_kinase_dom"/>
</dbReference>
<dbReference type="FunFam" id="3.30.70.270:FF:000001">
    <property type="entry name" value="Diguanylate cyclase domain protein"/>
    <property type="match status" value="1"/>
</dbReference>
<feature type="transmembrane region" description="Helical" evidence="15">
    <location>
        <begin position="365"/>
        <end position="387"/>
    </location>
</feature>
<evidence type="ECO:0000313" key="20">
    <source>
        <dbReference type="Proteomes" id="UP000198636"/>
    </source>
</evidence>
<dbReference type="PANTHER" id="PTHR43047">
    <property type="entry name" value="TWO-COMPONENT HISTIDINE PROTEIN KINASE"/>
    <property type="match status" value="1"/>
</dbReference>
<dbReference type="Proteomes" id="UP000198636">
    <property type="component" value="Unassembled WGS sequence"/>
</dbReference>
<dbReference type="AlphaFoldDB" id="A0A1G5JR49"/>
<dbReference type="Gene3D" id="1.10.287.130">
    <property type="match status" value="1"/>
</dbReference>
<dbReference type="EC" id="2.7.13.3" evidence="3"/>
<dbReference type="SMART" id="SM00388">
    <property type="entry name" value="HisKA"/>
    <property type="match status" value="1"/>
</dbReference>
<evidence type="ECO:0000256" key="10">
    <source>
        <dbReference type="ARBA" id="ARBA00023125"/>
    </source>
</evidence>
<dbReference type="PROSITE" id="PS50110">
    <property type="entry name" value="RESPONSE_REGULATORY"/>
    <property type="match status" value="1"/>
</dbReference>
<feature type="transmembrane region" description="Helical" evidence="15">
    <location>
        <begin position="394"/>
        <end position="415"/>
    </location>
</feature>
<accession>A0A1G5JR49</accession>
<evidence type="ECO:0000259" key="18">
    <source>
        <dbReference type="PROSITE" id="PS50887"/>
    </source>
</evidence>
<evidence type="ECO:0000256" key="11">
    <source>
        <dbReference type="ARBA" id="ARBA00023163"/>
    </source>
</evidence>
<evidence type="ECO:0000256" key="2">
    <source>
        <dbReference type="ARBA" id="ARBA00006402"/>
    </source>
</evidence>
<feature type="transmembrane region" description="Helical" evidence="15">
    <location>
        <begin position="245"/>
        <end position="269"/>
    </location>
</feature>
<keyword evidence="15" id="KW-1133">Transmembrane helix</keyword>
<dbReference type="SUPFAM" id="SSF52172">
    <property type="entry name" value="CheY-like"/>
    <property type="match status" value="1"/>
</dbReference>
<evidence type="ECO:0000313" key="19">
    <source>
        <dbReference type="EMBL" id="SCY90340.1"/>
    </source>
</evidence>
<dbReference type="Gene3D" id="3.30.565.10">
    <property type="entry name" value="Histidine kinase-like ATPase, C-terminal domain"/>
    <property type="match status" value="1"/>
</dbReference>
<dbReference type="Gene3D" id="3.40.50.2300">
    <property type="match status" value="1"/>
</dbReference>
<dbReference type="SUPFAM" id="SSF55874">
    <property type="entry name" value="ATPase domain of HSP90 chaperone/DNA topoisomerase II/histidine kinase"/>
    <property type="match status" value="1"/>
</dbReference>
<dbReference type="SMART" id="SM00448">
    <property type="entry name" value="REC"/>
    <property type="match status" value="1"/>
</dbReference>
<keyword evidence="7" id="KW-0418">Kinase</keyword>
<reference evidence="19 20" key="1">
    <citation type="submission" date="2016-10" db="EMBL/GenBank/DDBJ databases">
        <authorList>
            <person name="de Groot N.N."/>
        </authorList>
    </citation>
    <scope>NUCLEOTIDE SEQUENCE [LARGE SCALE GENOMIC DNA]</scope>
    <source>
        <strain evidence="19 20">DSM 18978</strain>
    </source>
</reference>
<dbReference type="SUPFAM" id="SSF47384">
    <property type="entry name" value="Homodimeric domain of signal transducing histidine kinase"/>
    <property type="match status" value="1"/>
</dbReference>
<dbReference type="Gene3D" id="3.30.70.270">
    <property type="match status" value="1"/>
</dbReference>
<dbReference type="PANTHER" id="PTHR43047:SF72">
    <property type="entry name" value="OSMOSENSING HISTIDINE PROTEIN KINASE SLN1"/>
    <property type="match status" value="1"/>
</dbReference>
<dbReference type="Pfam" id="PF00512">
    <property type="entry name" value="HisKA"/>
    <property type="match status" value="1"/>
</dbReference>
<feature type="transmembrane region" description="Helical" evidence="15">
    <location>
        <begin position="219"/>
        <end position="239"/>
    </location>
</feature>
<feature type="transmembrane region" description="Helical" evidence="15">
    <location>
        <begin position="281"/>
        <end position="302"/>
    </location>
</feature>
<evidence type="ECO:0000256" key="4">
    <source>
        <dbReference type="ARBA" id="ARBA00018672"/>
    </source>
</evidence>
<feature type="domain" description="GGDEF" evidence="18">
    <location>
        <begin position="856"/>
        <end position="989"/>
    </location>
</feature>
<dbReference type="SUPFAM" id="SSF55073">
    <property type="entry name" value="Nucleotide cyclase"/>
    <property type="match status" value="1"/>
</dbReference>
<dbReference type="InterPro" id="IPR004358">
    <property type="entry name" value="Sig_transdc_His_kin-like_C"/>
</dbReference>
<dbReference type="CDD" id="cd00082">
    <property type="entry name" value="HisKA"/>
    <property type="match status" value="1"/>
</dbReference>
<dbReference type="NCBIfam" id="TIGR00254">
    <property type="entry name" value="GGDEF"/>
    <property type="match status" value="1"/>
</dbReference>
<dbReference type="InterPro" id="IPR000160">
    <property type="entry name" value="GGDEF_dom"/>
</dbReference>
<dbReference type="FunFam" id="3.30.565.10:FF:000010">
    <property type="entry name" value="Sensor histidine kinase RcsC"/>
    <property type="match status" value="1"/>
</dbReference>
<evidence type="ECO:0000256" key="3">
    <source>
        <dbReference type="ARBA" id="ARBA00012438"/>
    </source>
</evidence>
<dbReference type="Pfam" id="PF02518">
    <property type="entry name" value="HATPase_c"/>
    <property type="match status" value="1"/>
</dbReference>
<dbReference type="GO" id="GO:0003677">
    <property type="term" value="F:DNA binding"/>
    <property type="evidence" value="ECO:0007669"/>
    <property type="project" value="UniProtKB-KW"/>
</dbReference>
<gene>
    <name evidence="19" type="ORF">SAMN03080606_02954</name>
</gene>
<dbReference type="CDD" id="cd17574">
    <property type="entry name" value="REC_OmpR"/>
    <property type="match status" value="1"/>
</dbReference>
<comment type="similarity">
    <text evidence="2">In the N-terminal section; belongs to the phytochrome family.</text>
</comment>
<dbReference type="STRING" id="1120976.SAMN03080606_02954"/>
<keyword evidence="6" id="KW-0808">Transferase</keyword>
<dbReference type="InterPro" id="IPR003594">
    <property type="entry name" value="HATPase_dom"/>
</dbReference>
<dbReference type="CDD" id="cd01949">
    <property type="entry name" value="GGDEF"/>
    <property type="match status" value="1"/>
</dbReference>
<dbReference type="RefSeq" id="WP_091545167.1">
    <property type="nucleotide sequence ID" value="NZ_FMUS01000021.1"/>
</dbReference>
<dbReference type="SMART" id="SM00387">
    <property type="entry name" value="HATPase_c"/>
    <property type="match status" value="1"/>
</dbReference>